<dbReference type="AlphaFoldDB" id="A0A6N3B1Q6"/>
<dbReference type="EMBL" id="CACRTR010000005">
    <property type="protein sequence ID" value="VYT98735.1"/>
    <property type="molecule type" value="Genomic_DNA"/>
</dbReference>
<gene>
    <name evidence="1" type="ORF">ELLFYP34_02410</name>
</gene>
<accession>A0A6N3B1Q6</accession>
<protein>
    <submittedName>
        <fullName evidence="1">Uncharacterized protein</fullName>
    </submittedName>
</protein>
<name>A0A6N3B1Q6_EUBLI</name>
<evidence type="ECO:0000313" key="1">
    <source>
        <dbReference type="EMBL" id="VYT98735.1"/>
    </source>
</evidence>
<organism evidence="1">
    <name type="scientific">Eubacterium limosum</name>
    <dbReference type="NCBI Taxonomy" id="1736"/>
    <lineage>
        <taxon>Bacteria</taxon>
        <taxon>Bacillati</taxon>
        <taxon>Bacillota</taxon>
        <taxon>Clostridia</taxon>
        <taxon>Eubacteriales</taxon>
        <taxon>Eubacteriaceae</taxon>
        <taxon>Eubacterium</taxon>
    </lineage>
</organism>
<reference evidence="1" key="1">
    <citation type="submission" date="2019-11" db="EMBL/GenBank/DDBJ databases">
        <authorList>
            <person name="Feng L."/>
        </authorList>
    </citation>
    <scope>NUCLEOTIDE SEQUENCE</scope>
    <source>
        <strain evidence="1">ElimosumLFYP34</strain>
    </source>
</reference>
<sequence>MSENKFLIKIAVTPYIILGLLTISNFIAKWRAVNIDAMMSTGLYYAAFIFLLLIYIISGILIAGLYKDCKKVSSNKALKIILISNLIILLGFFAAGYIGISIFVSIKDFLTFDIVLMGSYLYLLVQKY</sequence>
<proteinExistence type="predicted"/>